<protein>
    <submittedName>
        <fullName evidence="1">Phage portal protein</fullName>
    </submittedName>
</protein>
<comment type="caution">
    <text evidence="1">The sequence shown here is derived from an EMBL/GenBank/DDBJ whole genome shotgun (WGS) entry which is preliminary data.</text>
</comment>
<name>A0ABS7H6J6_9HYPH</name>
<dbReference type="InterPro" id="IPR006944">
    <property type="entry name" value="Phage/GTA_portal"/>
</dbReference>
<evidence type="ECO:0000313" key="1">
    <source>
        <dbReference type="EMBL" id="MBW9062385.1"/>
    </source>
</evidence>
<dbReference type="EMBL" id="JAEUAO010000001">
    <property type="protein sequence ID" value="MBW9062385.1"/>
    <property type="molecule type" value="Genomic_DNA"/>
</dbReference>
<reference evidence="1 2" key="1">
    <citation type="journal article" date="2021" name="MBio">
        <title>Poor Competitiveness of Bradyrhizobium in Pigeon Pea Root Colonization in Indian Soils.</title>
        <authorList>
            <person name="Chalasani D."/>
            <person name="Basu A."/>
            <person name="Pullabhotla S.V.S.R.N."/>
            <person name="Jorrin B."/>
            <person name="Neal A.L."/>
            <person name="Poole P.S."/>
            <person name="Podile A.R."/>
            <person name="Tkacz A."/>
        </authorList>
    </citation>
    <scope>NUCLEOTIDE SEQUENCE [LARGE SCALE GENOMIC DNA]</scope>
    <source>
        <strain evidence="1 2">HU44</strain>
    </source>
</reference>
<evidence type="ECO:0000313" key="2">
    <source>
        <dbReference type="Proteomes" id="UP000757604"/>
    </source>
</evidence>
<gene>
    <name evidence="1" type="ORF">JNB71_03540</name>
</gene>
<dbReference type="Proteomes" id="UP000757604">
    <property type="component" value="Unassembled WGS sequence"/>
</dbReference>
<proteinExistence type="predicted"/>
<organism evidence="1 2">
    <name type="scientific">Rhizobium herbae</name>
    <dbReference type="NCBI Taxonomy" id="508661"/>
    <lineage>
        <taxon>Bacteria</taxon>
        <taxon>Pseudomonadati</taxon>
        <taxon>Pseudomonadota</taxon>
        <taxon>Alphaproteobacteria</taxon>
        <taxon>Hyphomicrobiales</taxon>
        <taxon>Rhizobiaceae</taxon>
        <taxon>Rhizobium/Agrobacterium group</taxon>
        <taxon>Rhizobium</taxon>
    </lineage>
</organism>
<dbReference type="InterPro" id="IPR006427">
    <property type="entry name" value="Portal_HK97"/>
</dbReference>
<sequence length="414" mass="46098">MKIIRKMADAAVRMLSLRDPKGWHQDGERGDAGEIVSAESVLSLSAVWACVNLLSGTIASLPVVVYRLNAAGEREIAKKHPLYRVLHDSPNYDQTAVDFWEFISASIELRGNAYARIERSVGKVVGLHPIIPELVSVRRLTNGSIEYRWTQEGKSYRETDQSILHIRGFGGNPLGGLSTLHFGRHAFSLARAVDRSAASTFKNGLRPSGVLTFEKWLTDEQRDIAEKKLTEKYFGAMNSGRPLILEGGTKWEQLTISPEDAQMLESRGFSVEEICRFFGVPPFMVGHTEKTTSWGTGIEQQTLGFQKFTLRRRLKRIEQALEKQLLTPADRANGVSIEFNLDGLLRGDSVGRARFYQQMTSIGAMTINEVRALENLPPLEGGDVPRMQMQNVPITEIDEEAVRRLIAEGKGASA</sequence>
<accession>A0ABS7H6J6</accession>
<keyword evidence="2" id="KW-1185">Reference proteome</keyword>
<dbReference type="Pfam" id="PF04860">
    <property type="entry name" value="Phage_portal"/>
    <property type="match status" value="1"/>
</dbReference>
<dbReference type="RefSeq" id="WP_220370441.1">
    <property type="nucleotide sequence ID" value="NZ_JAEUAO010000001.1"/>
</dbReference>
<dbReference type="NCBIfam" id="TIGR01537">
    <property type="entry name" value="portal_HK97"/>
    <property type="match status" value="1"/>
</dbReference>